<keyword evidence="3" id="KW-1185">Reference proteome</keyword>
<comment type="caution">
    <text evidence="2">The sequence shown here is derived from an EMBL/GenBank/DDBJ whole genome shotgun (WGS) entry which is preliminary data.</text>
</comment>
<feature type="non-terminal residue" evidence="2">
    <location>
        <position position="1"/>
    </location>
</feature>
<reference evidence="2" key="1">
    <citation type="journal article" date="2022" name="bioRxiv">
        <title>Sequencing and chromosome-scale assembly of the giantPleurodeles waltlgenome.</title>
        <authorList>
            <person name="Brown T."/>
            <person name="Elewa A."/>
            <person name="Iarovenko S."/>
            <person name="Subramanian E."/>
            <person name="Araus A.J."/>
            <person name="Petzold A."/>
            <person name="Susuki M."/>
            <person name="Suzuki K.-i.T."/>
            <person name="Hayashi T."/>
            <person name="Toyoda A."/>
            <person name="Oliveira C."/>
            <person name="Osipova E."/>
            <person name="Leigh N.D."/>
            <person name="Simon A."/>
            <person name="Yun M.H."/>
        </authorList>
    </citation>
    <scope>NUCLEOTIDE SEQUENCE</scope>
    <source>
        <strain evidence="2">20211129_DDA</strain>
        <tissue evidence="2">Liver</tissue>
    </source>
</reference>
<keyword evidence="1" id="KW-0732">Signal</keyword>
<evidence type="ECO:0000313" key="2">
    <source>
        <dbReference type="EMBL" id="KAJ1186716.1"/>
    </source>
</evidence>
<protein>
    <submittedName>
        <fullName evidence="2">Uncharacterized protein</fullName>
    </submittedName>
</protein>
<name>A0AAV7UEH0_PLEWA</name>
<accession>A0AAV7UEH0</accession>
<feature type="non-terminal residue" evidence="2">
    <location>
        <position position="63"/>
    </location>
</feature>
<organism evidence="2 3">
    <name type="scientific">Pleurodeles waltl</name>
    <name type="common">Iberian ribbed newt</name>
    <dbReference type="NCBI Taxonomy" id="8319"/>
    <lineage>
        <taxon>Eukaryota</taxon>
        <taxon>Metazoa</taxon>
        <taxon>Chordata</taxon>
        <taxon>Craniata</taxon>
        <taxon>Vertebrata</taxon>
        <taxon>Euteleostomi</taxon>
        <taxon>Amphibia</taxon>
        <taxon>Batrachia</taxon>
        <taxon>Caudata</taxon>
        <taxon>Salamandroidea</taxon>
        <taxon>Salamandridae</taxon>
        <taxon>Pleurodelinae</taxon>
        <taxon>Pleurodeles</taxon>
    </lineage>
</organism>
<sequence>GMMLRLWLTSFLWILSREILRQQMQCDGVRRETVQEMLDHDMMEFQSRRSLAGYDYTLYHPME</sequence>
<gene>
    <name evidence="2" type="ORF">NDU88_003497</name>
</gene>
<feature type="chain" id="PRO_5043967204" evidence="1">
    <location>
        <begin position="22"/>
        <end position="63"/>
    </location>
</feature>
<dbReference type="EMBL" id="JANPWB010000005">
    <property type="protein sequence ID" value="KAJ1186716.1"/>
    <property type="molecule type" value="Genomic_DNA"/>
</dbReference>
<dbReference type="AlphaFoldDB" id="A0AAV7UEH0"/>
<evidence type="ECO:0000313" key="3">
    <source>
        <dbReference type="Proteomes" id="UP001066276"/>
    </source>
</evidence>
<proteinExistence type="predicted"/>
<feature type="signal peptide" evidence="1">
    <location>
        <begin position="1"/>
        <end position="21"/>
    </location>
</feature>
<dbReference type="Proteomes" id="UP001066276">
    <property type="component" value="Chromosome 3_1"/>
</dbReference>
<evidence type="ECO:0000256" key="1">
    <source>
        <dbReference type="SAM" id="SignalP"/>
    </source>
</evidence>